<dbReference type="Proteomes" id="UP001153712">
    <property type="component" value="Chromosome 9"/>
</dbReference>
<organism evidence="2 3">
    <name type="scientific">Phyllotreta striolata</name>
    <name type="common">Striped flea beetle</name>
    <name type="synonym">Crioceris striolata</name>
    <dbReference type="NCBI Taxonomy" id="444603"/>
    <lineage>
        <taxon>Eukaryota</taxon>
        <taxon>Metazoa</taxon>
        <taxon>Ecdysozoa</taxon>
        <taxon>Arthropoda</taxon>
        <taxon>Hexapoda</taxon>
        <taxon>Insecta</taxon>
        <taxon>Pterygota</taxon>
        <taxon>Neoptera</taxon>
        <taxon>Endopterygota</taxon>
        <taxon>Coleoptera</taxon>
        <taxon>Polyphaga</taxon>
        <taxon>Cucujiformia</taxon>
        <taxon>Chrysomeloidea</taxon>
        <taxon>Chrysomelidae</taxon>
        <taxon>Galerucinae</taxon>
        <taxon>Alticini</taxon>
        <taxon>Phyllotreta</taxon>
    </lineage>
</organism>
<keyword evidence="1" id="KW-0812">Transmembrane</keyword>
<keyword evidence="1" id="KW-1133">Transmembrane helix</keyword>
<reference evidence="2" key="1">
    <citation type="submission" date="2022-01" db="EMBL/GenBank/DDBJ databases">
        <authorList>
            <person name="King R."/>
        </authorList>
    </citation>
    <scope>NUCLEOTIDE SEQUENCE</scope>
</reference>
<protein>
    <submittedName>
        <fullName evidence="2">Uncharacterized protein</fullName>
    </submittedName>
</protein>
<accession>A0A9N9TYY0</accession>
<dbReference type="EMBL" id="OU900102">
    <property type="protein sequence ID" value="CAG9865032.1"/>
    <property type="molecule type" value="Genomic_DNA"/>
</dbReference>
<gene>
    <name evidence="2" type="ORF">PHYEVI_LOCUS11278</name>
</gene>
<keyword evidence="3" id="KW-1185">Reference proteome</keyword>
<evidence type="ECO:0000256" key="1">
    <source>
        <dbReference type="SAM" id="Phobius"/>
    </source>
</evidence>
<dbReference type="AlphaFoldDB" id="A0A9N9TYY0"/>
<name>A0A9N9TYY0_PHYSR</name>
<feature type="transmembrane region" description="Helical" evidence="1">
    <location>
        <begin position="44"/>
        <end position="64"/>
    </location>
</feature>
<evidence type="ECO:0000313" key="3">
    <source>
        <dbReference type="Proteomes" id="UP001153712"/>
    </source>
</evidence>
<proteinExistence type="predicted"/>
<evidence type="ECO:0000313" key="2">
    <source>
        <dbReference type="EMBL" id="CAG9865032.1"/>
    </source>
</evidence>
<sequence>MEKHQFRGEEGKSDVKVKKQPFHEQEKIILEKQQFQEQYQPSQLSLLGVLASTVGVTVLLVLLCK</sequence>
<keyword evidence="1" id="KW-0472">Membrane</keyword>